<accession>A0A6I0FAP2</accession>
<dbReference type="RefSeq" id="WP_151860501.1">
    <property type="nucleotide sequence ID" value="NZ_WBZC01000014.1"/>
</dbReference>
<comment type="subcellular location">
    <subcellularLocation>
        <location evidence="2">Cell membrane</location>
        <topology evidence="2">Single-pass membrane protein</topology>
    </subcellularLocation>
</comment>
<evidence type="ECO:0000256" key="4">
    <source>
        <dbReference type="ARBA" id="ARBA00022475"/>
    </source>
</evidence>
<comment type="caution">
    <text evidence="11">The sequence shown here is derived from an EMBL/GenBank/DDBJ whole genome shotgun (WGS) entry which is preliminary data.</text>
</comment>
<name>A0A6I0FAP2_9FIRM</name>
<dbReference type="AlphaFoldDB" id="A0A6I0FAP2"/>
<comment type="similarity">
    <text evidence="3 10">Belongs to the FliL family.</text>
</comment>
<keyword evidence="4 10" id="KW-1003">Cell membrane</keyword>
<dbReference type="OrthoDB" id="166089at2"/>
<protein>
    <recommendedName>
        <fullName evidence="10">Flagellar protein FliL</fullName>
    </recommendedName>
</protein>
<evidence type="ECO:0000256" key="5">
    <source>
        <dbReference type="ARBA" id="ARBA00022500"/>
    </source>
</evidence>
<comment type="function">
    <text evidence="1 10">Controls the rotational direction of flagella during chemotaxis.</text>
</comment>
<keyword evidence="8 10" id="KW-1133">Transmembrane helix</keyword>
<evidence type="ECO:0000313" key="11">
    <source>
        <dbReference type="EMBL" id="KAB3535874.1"/>
    </source>
</evidence>
<sequence length="137" mass="15889">METKKIIIFGIIGFILSAIFFGSIFYFTVLRNNDNEENIKSYEFSLGEFTANLSNVRTFFKSTIVVETTNEKLLETFEEKNAEIRDQIIKTLITKTPDILLTEDGQENLRKEIKSIVARIVEADEITNIYFVDYIIQ</sequence>
<feature type="transmembrane region" description="Helical" evidence="10">
    <location>
        <begin position="6"/>
        <end position="30"/>
    </location>
</feature>
<gene>
    <name evidence="11" type="ORF">F8154_04985</name>
</gene>
<dbReference type="PANTHER" id="PTHR35091:SF2">
    <property type="entry name" value="FLAGELLAR PROTEIN FLIL"/>
    <property type="match status" value="1"/>
</dbReference>
<keyword evidence="11" id="KW-0966">Cell projection</keyword>
<evidence type="ECO:0000256" key="8">
    <source>
        <dbReference type="ARBA" id="ARBA00022989"/>
    </source>
</evidence>
<keyword evidence="6 10" id="KW-0812">Transmembrane</keyword>
<evidence type="ECO:0000256" key="10">
    <source>
        <dbReference type="RuleBase" id="RU364125"/>
    </source>
</evidence>
<dbReference type="Proteomes" id="UP000432715">
    <property type="component" value="Unassembled WGS sequence"/>
</dbReference>
<evidence type="ECO:0000313" key="12">
    <source>
        <dbReference type="Proteomes" id="UP000432715"/>
    </source>
</evidence>
<dbReference type="Pfam" id="PF03748">
    <property type="entry name" value="FliL"/>
    <property type="match status" value="1"/>
</dbReference>
<keyword evidence="11" id="KW-0282">Flagellum</keyword>
<organism evidence="11 12">
    <name type="scientific">Alkaliphilus pronyensis</name>
    <dbReference type="NCBI Taxonomy" id="1482732"/>
    <lineage>
        <taxon>Bacteria</taxon>
        <taxon>Bacillati</taxon>
        <taxon>Bacillota</taxon>
        <taxon>Clostridia</taxon>
        <taxon>Peptostreptococcales</taxon>
        <taxon>Natronincolaceae</taxon>
        <taxon>Alkaliphilus</taxon>
    </lineage>
</organism>
<dbReference type="EMBL" id="WBZC01000014">
    <property type="protein sequence ID" value="KAB3535874.1"/>
    <property type="molecule type" value="Genomic_DNA"/>
</dbReference>
<evidence type="ECO:0000256" key="1">
    <source>
        <dbReference type="ARBA" id="ARBA00002254"/>
    </source>
</evidence>
<dbReference type="PANTHER" id="PTHR35091">
    <property type="entry name" value="FLAGELLAR PROTEIN FLIL"/>
    <property type="match status" value="1"/>
</dbReference>
<keyword evidence="5 10" id="KW-0145">Chemotaxis</keyword>
<dbReference type="GO" id="GO:0009425">
    <property type="term" value="C:bacterial-type flagellum basal body"/>
    <property type="evidence" value="ECO:0007669"/>
    <property type="project" value="InterPro"/>
</dbReference>
<keyword evidence="9 10" id="KW-0472">Membrane</keyword>
<dbReference type="GO" id="GO:0005886">
    <property type="term" value="C:plasma membrane"/>
    <property type="evidence" value="ECO:0007669"/>
    <property type="project" value="UniProtKB-SubCell"/>
</dbReference>
<dbReference type="GO" id="GO:0071978">
    <property type="term" value="P:bacterial-type flagellum-dependent swarming motility"/>
    <property type="evidence" value="ECO:0007669"/>
    <property type="project" value="TreeGrafter"/>
</dbReference>
<keyword evidence="11" id="KW-0969">Cilium</keyword>
<proteinExistence type="inferred from homology"/>
<evidence type="ECO:0000256" key="3">
    <source>
        <dbReference type="ARBA" id="ARBA00008281"/>
    </source>
</evidence>
<dbReference type="InterPro" id="IPR005503">
    <property type="entry name" value="FliL"/>
</dbReference>
<reference evidence="11 12" key="1">
    <citation type="submission" date="2019-10" db="EMBL/GenBank/DDBJ databases">
        <title>Alkaliphilus serpentinus sp. nov. and Alkaliphilus pronyensis sp. nov., two novel anaerobic alkaliphilic species isolated from the serpentinized-hosted hydrothermal field of the Prony Bay (New Caledonia).</title>
        <authorList>
            <person name="Postec A."/>
        </authorList>
    </citation>
    <scope>NUCLEOTIDE SEQUENCE [LARGE SCALE GENOMIC DNA]</scope>
    <source>
        <strain evidence="11 12">LacV</strain>
    </source>
</reference>
<evidence type="ECO:0000256" key="2">
    <source>
        <dbReference type="ARBA" id="ARBA00004162"/>
    </source>
</evidence>
<evidence type="ECO:0000256" key="9">
    <source>
        <dbReference type="ARBA" id="ARBA00023136"/>
    </source>
</evidence>
<evidence type="ECO:0000256" key="7">
    <source>
        <dbReference type="ARBA" id="ARBA00022779"/>
    </source>
</evidence>
<keyword evidence="12" id="KW-1185">Reference proteome</keyword>
<evidence type="ECO:0000256" key="6">
    <source>
        <dbReference type="ARBA" id="ARBA00022692"/>
    </source>
</evidence>
<dbReference type="GO" id="GO:0006935">
    <property type="term" value="P:chemotaxis"/>
    <property type="evidence" value="ECO:0007669"/>
    <property type="project" value="UniProtKB-KW"/>
</dbReference>
<keyword evidence="7 10" id="KW-0283">Flagellar rotation</keyword>